<dbReference type="RefSeq" id="WP_241444115.1">
    <property type="nucleotide sequence ID" value="NZ_BSUJ01000001.1"/>
</dbReference>
<dbReference type="SUPFAM" id="SSF55681">
    <property type="entry name" value="Class II aaRS and biotin synthetases"/>
    <property type="match status" value="1"/>
</dbReference>
<dbReference type="GO" id="GO:0016874">
    <property type="term" value="F:ligase activity"/>
    <property type="evidence" value="ECO:0007669"/>
    <property type="project" value="UniProtKB-KW"/>
</dbReference>
<evidence type="ECO:0000313" key="3">
    <source>
        <dbReference type="Proteomes" id="UP001157109"/>
    </source>
</evidence>
<feature type="domain" description="Aminoacyl-transfer RNA synthetases class-II family profile" evidence="1">
    <location>
        <begin position="48"/>
        <end position="303"/>
    </location>
</feature>
<dbReference type="InterPro" id="IPR045864">
    <property type="entry name" value="aa-tRNA-synth_II/BPL/LPL"/>
</dbReference>
<accession>A0ABQ6HQF7</accession>
<protein>
    <submittedName>
        <fullName evidence="2">Amino acid--[acyl-carrier-protein] ligase</fullName>
    </submittedName>
</protein>
<evidence type="ECO:0000259" key="1">
    <source>
        <dbReference type="PROSITE" id="PS50862"/>
    </source>
</evidence>
<dbReference type="EMBL" id="BSUJ01000001">
    <property type="protein sequence ID" value="GMA20577.1"/>
    <property type="molecule type" value="Genomic_DNA"/>
</dbReference>
<keyword evidence="3" id="KW-1185">Reference proteome</keyword>
<evidence type="ECO:0000313" key="2">
    <source>
        <dbReference type="EMBL" id="GMA20577.1"/>
    </source>
</evidence>
<proteinExistence type="predicted"/>
<keyword evidence="2" id="KW-0436">Ligase</keyword>
<gene>
    <name evidence="2" type="ORF">GCM10025862_25980</name>
</gene>
<comment type="caution">
    <text evidence="2">The sequence shown here is derived from an EMBL/GenBank/DDBJ whole genome shotgun (WGS) entry which is preliminary data.</text>
</comment>
<dbReference type="Gene3D" id="3.30.930.10">
    <property type="entry name" value="Bira Bifunctional Protein, Domain 2"/>
    <property type="match status" value="1"/>
</dbReference>
<reference evidence="3" key="1">
    <citation type="journal article" date="2019" name="Int. J. Syst. Evol. Microbiol.">
        <title>The Global Catalogue of Microorganisms (GCM) 10K type strain sequencing project: providing services to taxonomists for standard genome sequencing and annotation.</title>
        <authorList>
            <consortium name="The Broad Institute Genomics Platform"/>
            <consortium name="The Broad Institute Genome Sequencing Center for Infectious Disease"/>
            <person name="Wu L."/>
            <person name="Ma J."/>
        </authorList>
    </citation>
    <scope>NUCLEOTIDE SEQUENCE [LARGE SCALE GENOMIC DNA]</scope>
    <source>
        <strain evidence="3">NBRC 105830</strain>
    </source>
</reference>
<dbReference type="PROSITE" id="PS50862">
    <property type="entry name" value="AA_TRNA_LIGASE_II"/>
    <property type="match status" value="1"/>
</dbReference>
<sequence>MEREAAQAELRARLIEAGHLYPQPYQGLWAFGGDFEAVLAGVERQVHLMEPLQGVRQMTFPPFLGEREFVATGYMNSFPQLIGSVDVFTGDNREHRKMVAAKDAGEDWTTYLTPAHLDLVSAPCHATYPMHAGTTLEEPVKYEVSSRCFRHEPSDDPMRLVSFRMREKVCFGTPEAAVEHRELGMRVGPELLRSMGLTIEVEPANDPFFGRAAQIFAQGQLDAGLKYEFVCKVYGDENSGTALGSSNYHNDHFGLDFDVHVPGGGLAHSSCIGFGLERVTVALFATHGMDVSTWPADVRAVLGLSSDEQSA</sequence>
<dbReference type="InterPro" id="IPR006195">
    <property type="entry name" value="aa-tRNA-synth_II"/>
</dbReference>
<organism evidence="2 3">
    <name type="scientific">Arsenicicoccus piscis</name>
    <dbReference type="NCBI Taxonomy" id="673954"/>
    <lineage>
        <taxon>Bacteria</taxon>
        <taxon>Bacillati</taxon>
        <taxon>Actinomycetota</taxon>
        <taxon>Actinomycetes</taxon>
        <taxon>Micrococcales</taxon>
        <taxon>Intrasporangiaceae</taxon>
        <taxon>Arsenicicoccus</taxon>
    </lineage>
</organism>
<dbReference type="Proteomes" id="UP001157109">
    <property type="component" value="Unassembled WGS sequence"/>
</dbReference>
<name>A0ABQ6HQF7_9MICO</name>